<reference evidence="2 3" key="1">
    <citation type="submission" date="2018-07" db="EMBL/GenBank/DDBJ databases">
        <title>Genomic Encyclopedia of Type Strains, Phase IV (KMG-IV): sequencing the most valuable type-strain genomes for metagenomic binning, comparative biology and taxonomic classification.</title>
        <authorList>
            <person name="Goeker M."/>
        </authorList>
    </citation>
    <scope>NUCLEOTIDE SEQUENCE [LARGE SCALE GENOMIC DNA]</scope>
    <source>
        <strain evidence="2 3">DSM 26407</strain>
    </source>
</reference>
<organism evidence="2 3">
    <name type="scientific">Thioalbus denitrificans</name>
    <dbReference type="NCBI Taxonomy" id="547122"/>
    <lineage>
        <taxon>Bacteria</taxon>
        <taxon>Pseudomonadati</taxon>
        <taxon>Pseudomonadota</taxon>
        <taxon>Gammaproteobacteria</taxon>
        <taxon>Chromatiales</taxon>
        <taxon>Ectothiorhodospiraceae</taxon>
        <taxon>Thioalbus</taxon>
    </lineage>
</organism>
<evidence type="ECO:0000313" key="2">
    <source>
        <dbReference type="EMBL" id="RCX26625.1"/>
    </source>
</evidence>
<name>A0A369C0B2_9GAMM</name>
<sequence>MSGPRPTRLVVRQQRPGRLGLLLLAGLALVAVVAGGGYFTGQYYSDDRVAVLMEENDFLQQQLAQTRKELSALRQEVIQARQSSRLDRETLNEVNGALRELEQHNAQLEEELVFFRGIMAPEEKTGGLQVRELVLEPGEGAGSYRFNLVLTQVRNNDSALQGQVTLGIKGRLAGEEKVLSWEEVADGPRELKFRFRYFQNLDGGFNLPDGFTPEAVSVEAKAGGKRPESAKKVFPWPFEEGTNAGQ</sequence>
<protein>
    <submittedName>
        <fullName evidence="2">Uncharacterized protein</fullName>
    </submittedName>
</protein>
<dbReference type="OrthoDB" id="7056878at2"/>
<proteinExistence type="predicted"/>
<accession>A0A369C0B2</accession>
<dbReference type="AlphaFoldDB" id="A0A369C0B2"/>
<dbReference type="RefSeq" id="WP_114280703.1">
    <property type="nucleotide sequence ID" value="NZ_QPJY01000009.1"/>
</dbReference>
<feature type="coiled-coil region" evidence="1">
    <location>
        <begin position="49"/>
        <end position="118"/>
    </location>
</feature>
<dbReference type="InterPro" id="IPR046703">
    <property type="entry name" value="DUF6776"/>
</dbReference>
<dbReference type="Pfam" id="PF20567">
    <property type="entry name" value="DUF6776"/>
    <property type="match status" value="1"/>
</dbReference>
<evidence type="ECO:0000313" key="3">
    <source>
        <dbReference type="Proteomes" id="UP000252707"/>
    </source>
</evidence>
<keyword evidence="1" id="KW-0175">Coiled coil</keyword>
<dbReference type="EMBL" id="QPJY01000009">
    <property type="protein sequence ID" value="RCX26625.1"/>
    <property type="molecule type" value="Genomic_DNA"/>
</dbReference>
<evidence type="ECO:0000256" key="1">
    <source>
        <dbReference type="SAM" id="Coils"/>
    </source>
</evidence>
<comment type="caution">
    <text evidence="2">The sequence shown here is derived from an EMBL/GenBank/DDBJ whole genome shotgun (WGS) entry which is preliminary data.</text>
</comment>
<keyword evidence="3" id="KW-1185">Reference proteome</keyword>
<gene>
    <name evidence="2" type="ORF">DFQ59_109154</name>
</gene>
<dbReference type="Proteomes" id="UP000252707">
    <property type="component" value="Unassembled WGS sequence"/>
</dbReference>